<gene>
    <name evidence="3" type="ORF">HETSPECPRED_001082</name>
</gene>
<evidence type="ECO:0000259" key="2">
    <source>
        <dbReference type="Pfam" id="PF24802"/>
    </source>
</evidence>
<keyword evidence="1" id="KW-0812">Transmembrane</keyword>
<dbReference type="InterPro" id="IPR056120">
    <property type="entry name" value="DUF7703"/>
</dbReference>
<dbReference type="OrthoDB" id="405906at2759"/>
<dbReference type="Proteomes" id="UP000664521">
    <property type="component" value="Unassembled WGS sequence"/>
</dbReference>
<evidence type="ECO:0000313" key="4">
    <source>
        <dbReference type="Proteomes" id="UP000664521"/>
    </source>
</evidence>
<sequence length="385" mass="42814">MILPREAGGIIRGPLPEDTTRTSILVAMLTLAIYMSVLVDLKALTTFKRRNTLYFWSLLVTSWGIMSHSLGIILKWFVGSCPWQVHTAFASFGWWGMVTGQSLVLYSRLHIVVRDQRILRAVLAMIIVDFCIFQVPTTVQTFGSNQSNPGMWLKVYNIYERIQLIVFTLQESIISVIYIHATVNLLSPSDPVETRHTKKFLIYLNLLCIGLDIAFVGEVFSGEWVYKTGTQSLAYAIKLTIEFVVLNKLMEVYRLGPGSCRFCRRRASHAGVSGRADLETSVRAARASLAKNRSSTQSGVMFPGWSRCKTRGTERLGPFEEEGMIESPSPTSPGGVSANVRLGDSATSAKHGEKERDIVVTTKITTWCEDRNGGEGRSPLPTPPV</sequence>
<comment type="caution">
    <text evidence="3">The sequence shown here is derived from an EMBL/GenBank/DDBJ whole genome shotgun (WGS) entry which is preliminary data.</text>
</comment>
<feature type="transmembrane region" description="Helical" evidence="1">
    <location>
        <begin position="162"/>
        <end position="179"/>
    </location>
</feature>
<evidence type="ECO:0000313" key="3">
    <source>
        <dbReference type="EMBL" id="CAF9938469.1"/>
    </source>
</evidence>
<name>A0A8H3J0K2_9LECA</name>
<feature type="transmembrane region" description="Helical" evidence="1">
    <location>
        <begin position="200"/>
        <end position="220"/>
    </location>
</feature>
<dbReference type="AlphaFoldDB" id="A0A8H3J0K2"/>
<dbReference type="PANTHER" id="PTHR37013">
    <property type="entry name" value="INTEGRAL MEMBRANE PROTEIN (AFU_ORTHOLOGUE AFUA_1G05950)-RELATED"/>
    <property type="match status" value="1"/>
</dbReference>
<keyword evidence="1" id="KW-0472">Membrane</keyword>
<keyword evidence="1" id="KW-1133">Transmembrane helix</keyword>
<feature type="domain" description="DUF7703" evidence="2">
    <location>
        <begin position="22"/>
        <end position="261"/>
    </location>
</feature>
<feature type="transmembrane region" description="Helical" evidence="1">
    <location>
        <begin position="22"/>
        <end position="41"/>
    </location>
</feature>
<proteinExistence type="predicted"/>
<feature type="transmembrane region" description="Helical" evidence="1">
    <location>
        <begin position="83"/>
        <end position="106"/>
    </location>
</feature>
<keyword evidence="4" id="KW-1185">Reference proteome</keyword>
<organism evidence="3 4">
    <name type="scientific">Heterodermia speciosa</name>
    <dbReference type="NCBI Taxonomy" id="116794"/>
    <lineage>
        <taxon>Eukaryota</taxon>
        <taxon>Fungi</taxon>
        <taxon>Dikarya</taxon>
        <taxon>Ascomycota</taxon>
        <taxon>Pezizomycotina</taxon>
        <taxon>Lecanoromycetes</taxon>
        <taxon>OSLEUM clade</taxon>
        <taxon>Lecanoromycetidae</taxon>
        <taxon>Caliciales</taxon>
        <taxon>Physciaceae</taxon>
        <taxon>Heterodermia</taxon>
    </lineage>
</organism>
<dbReference type="EMBL" id="CAJPDS010000114">
    <property type="protein sequence ID" value="CAF9938469.1"/>
    <property type="molecule type" value="Genomic_DNA"/>
</dbReference>
<reference evidence="3" key="1">
    <citation type="submission" date="2021-03" db="EMBL/GenBank/DDBJ databases">
        <authorList>
            <person name="Tagirdzhanova G."/>
        </authorList>
    </citation>
    <scope>NUCLEOTIDE SEQUENCE</scope>
</reference>
<feature type="transmembrane region" description="Helical" evidence="1">
    <location>
        <begin position="53"/>
        <end position="77"/>
    </location>
</feature>
<accession>A0A8H3J0K2</accession>
<dbReference type="Pfam" id="PF24802">
    <property type="entry name" value="DUF7703"/>
    <property type="match status" value="1"/>
</dbReference>
<evidence type="ECO:0000256" key="1">
    <source>
        <dbReference type="SAM" id="Phobius"/>
    </source>
</evidence>
<protein>
    <recommendedName>
        <fullName evidence="2">DUF7703 domain-containing protein</fullName>
    </recommendedName>
</protein>
<feature type="transmembrane region" description="Helical" evidence="1">
    <location>
        <begin position="118"/>
        <end position="142"/>
    </location>
</feature>